<dbReference type="EMBL" id="CM000585">
    <property type="protein sequence ID" value="EWG47087.1"/>
    <property type="molecule type" value="Genomic_DNA"/>
</dbReference>
<dbReference type="KEGG" id="fvr:FVEG_16073"/>
<name>W7MR33_GIBM7</name>
<dbReference type="EMBL" id="DS022250">
    <property type="protein sequence ID" value="EWG47087.1"/>
    <property type="molecule type" value="Genomic_DNA"/>
</dbReference>
<sequence length="131" mass="13343">MKGWLLSVYIVCIQSKVSPISSCFTPRMIKPVISAYRFSFACATACAACAASACAVRLAGPEALIALPGTLGLAFPDLTAAILVERVLISASASDKDCFRSSSPSFARAVCAASSALSSDISCVAAVGLVS</sequence>
<dbReference type="VEuPathDB" id="FungiDB:FVEG_16073"/>
<dbReference type="GeneID" id="30072949"/>
<protein>
    <submittedName>
        <fullName evidence="1">Uncharacterized protein</fullName>
    </submittedName>
</protein>
<evidence type="ECO:0000313" key="1">
    <source>
        <dbReference type="EMBL" id="EWG47087.1"/>
    </source>
</evidence>
<proteinExistence type="predicted"/>
<keyword evidence="2" id="KW-1185">Reference proteome</keyword>
<organism evidence="1 2">
    <name type="scientific">Gibberella moniliformis (strain M3125 / FGSC 7600)</name>
    <name type="common">Maize ear and stalk rot fungus</name>
    <name type="synonym">Fusarium verticillioides</name>
    <dbReference type="NCBI Taxonomy" id="334819"/>
    <lineage>
        <taxon>Eukaryota</taxon>
        <taxon>Fungi</taxon>
        <taxon>Dikarya</taxon>
        <taxon>Ascomycota</taxon>
        <taxon>Pezizomycotina</taxon>
        <taxon>Sordariomycetes</taxon>
        <taxon>Hypocreomycetidae</taxon>
        <taxon>Hypocreales</taxon>
        <taxon>Nectriaceae</taxon>
        <taxon>Fusarium</taxon>
        <taxon>Fusarium fujikuroi species complex</taxon>
    </lineage>
</organism>
<evidence type="ECO:0000313" key="2">
    <source>
        <dbReference type="Proteomes" id="UP000009096"/>
    </source>
</evidence>
<dbReference type="AlphaFoldDB" id="W7MR33"/>
<accession>W7MR33</accession>
<dbReference type="RefSeq" id="XP_018753278.1">
    <property type="nucleotide sequence ID" value="XM_018905313.1"/>
</dbReference>
<reference evidence="1 2" key="1">
    <citation type="journal article" date="2010" name="Nature">
        <title>Comparative genomics reveals mobile pathogenicity chromosomes in Fusarium.</title>
        <authorList>
            <person name="Ma L.J."/>
            <person name="van der Does H.C."/>
            <person name="Borkovich K.A."/>
            <person name="Coleman J.J."/>
            <person name="Daboussi M.J."/>
            <person name="Di Pietro A."/>
            <person name="Dufresne M."/>
            <person name="Freitag M."/>
            <person name="Grabherr M."/>
            <person name="Henrissat B."/>
            <person name="Houterman P.M."/>
            <person name="Kang S."/>
            <person name="Shim W.B."/>
            <person name="Woloshuk C."/>
            <person name="Xie X."/>
            <person name="Xu J.R."/>
            <person name="Antoniw J."/>
            <person name="Baker S.E."/>
            <person name="Bluhm B.H."/>
            <person name="Breakspear A."/>
            <person name="Brown D.W."/>
            <person name="Butchko R.A."/>
            <person name="Chapman S."/>
            <person name="Coulson R."/>
            <person name="Coutinho P.M."/>
            <person name="Danchin E.G."/>
            <person name="Diener A."/>
            <person name="Gale L.R."/>
            <person name="Gardiner D.M."/>
            <person name="Goff S."/>
            <person name="Hammond-Kosack K.E."/>
            <person name="Hilburn K."/>
            <person name="Hua-Van A."/>
            <person name="Jonkers W."/>
            <person name="Kazan K."/>
            <person name="Kodira C.D."/>
            <person name="Koehrsen M."/>
            <person name="Kumar L."/>
            <person name="Lee Y.H."/>
            <person name="Li L."/>
            <person name="Manners J.M."/>
            <person name="Miranda-Saavedra D."/>
            <person name="Mukherjee M."/>
            <person name="Park G."/>
            <person name="Park J."/>
            <person name="Park S.Y."/>
            <person name="Proctor R.H."/>
            <person name="Regev A."/>
            <person name="Ruiz-Roldan M.C."/>
            <person name="Sain D."/>
            <person name="Sakthikumar S."/>
            <person name="Sykes S."/>
            <person name="Schwartz D.C."/>
            <person name="Turgeon B.G."/>
            <person name="Wapinski I."/>
            <person name="Yoder O."/>
            <person name="Young S."/>
            <person name="Zeng Q."/>
            <person name="Zhou S."/>
            <person name="Galagan J."/>
            <person name="Cuomo C.A."/>
            <person name="Kistler H.C."/>
            <person name="Rep M."/>
        </authorList>
    </citation>
    <scope>NUCLEOTIDE SEQUENCE [LARGE SCALE GENOMIC DNA]</scope>
    <source>
        <strain evidence="2">M3125 / FGSC 7600</strain>
    </source>
</reference>
<gene>
    <name evidence="1" type="ORF">FVEG_16073</name>
</gene>
<dbReference type="Proteomes" id="UP000009096">
    <property type="component" value="Chromosome 8"/>
</dbReference>